<comment type="caution">
    <text evidence="8">The sequence shown here is derived from an EMBL/GenBank/DDBJ whole genome shotgun (WGS) entry which is preliminary data.</text>
</comment>
<dbReference type="EMBL" id="NOJY02000094">
    <property type="protein sequence ID" value="RDY25246.1"/>
    <property type="molecule type" value="Genomic_DNA"/>
</dbReference>
<dbReference type="GO" id="GO:0005886">
    <property type="term" value="C:plasma membrane"/>
    <property type="evidence" value="ECO:0007669"/>
    <property type="project" value="UniProtKB-SubCell"/>
</dbReference>
<sequence length="291" mass="32675">MKFEKIGMRTIKTGIAVMFCVLIAANLVQNLFFSAIGCVVSVQDTVKGSMKSGLNRVYGTVVGGTVGFLSALISPGDPVICGLGTMVTIYACNTLKLTPAILVSCITFFGVHLGVGSSDPAAYAINRAIDTSVGVIFGVVINYIMARPDYLEGTMVAFKKIEKIVIHTLKVKALHQEKFNLEKVQKELHKLERMYSRLLDELDYSRNKVNTEQLLEGISICKEIYFHMQCIELLEKKLYINKKNHENLKKLYKIETIKWEENENQSPVFNYHLSKIIEEIEAIKNLNESNL</sequence>
<dbReference type="Proteomes" id="UP000215694">
    <property type="component" value="Unassembled WGS sequence"/>
</dbReference>
<accession>A0A371IXP6</accession>
<name>A0A371IXP6_9FIRM</name>
<keyword evidence="2" id="KW-1003">Cell membrane</keyword>
<organism evidence="8 9">
    <name type="scientific">Romboutsia weinsteinii</name>
    <dbReference type="NCBI Taxonomy" id="2020949"/>
    <lineage>
        <taxon>Bacteria</taxon>
        <taxon>Bacillati</taxon>
        <taxon>Bacillota</taxon>
        <taxon>Clostridia</taxon>
        <taxon>Peptostreptococcales</taxon>
        <taxon>Peptostreptococcaceae</taxon>
        <taxon>Romboutsia</taxon>
    </lineage>
</organism>
<dbReference type="AlphaFoldDB" id="A0A371IXP6"/>
<keyword evidence="9" id="KW-1185">Reference proteome</keyword>
<dbReference type="RefSeq" id="WP_094369025.1">
    <property type="nucleotide sequence ID" value="NZ_NOJY02000094.1"/>
</dbReference>
<keyword evidence="5 7" id="KW-0472">Membrane</keyword>
<evidence type="ECO:0000256" key="3">
    <source>
        <dbReference type="ARBA" id="ARBA00022692"/>
    </source>
</evidence>
<feature type="transmembrane region" description="Helical" evidence="7">
    <location>
        <begin position="97"/>
        <end position="115"/>
    </location>
</feature>
<feature type="transmembrane region" description="Helical" evidence="7">
    <location>
        <begin position="121"/>
        <end position="145"/>
    </location>
</feature>
<evidence type="ECO:0000256" key="4">
    <source>
        <dbReference type="ARBA" id="ARBA00022989"/>
    </source>
</evidence>
<evidence type="ECO:0000256" key="2">
    <source>
        <dbReference type="ARBA" id="ARBA00022475"/>
    </source>
</evidence>
<reference evidence="8 9" key="1">
    <citation type="journal article" date="2017" name="Genome Announc.">
        <title>Draft Genome Sequence of Romboutsia weinsteinii sp. nov. Strain CCRI-19649(T) Isolated from Surface Water.</title>
        <authorList>
            <person name="Maheux A.F."/>
            <person name="Boudreau D.K."/>
            <person name="Berube E."/>
            <person name="Boissinot M."/>
            <person name="Cantin P."/>
            <person name="Raymond F."/>
            <person name="Corbeil J."/>
            <person name="Omar R.F."/>
            <person name="Bergeron M.G."/>
        </authorList>
    </citation>
    <scope>NUCLEOTIDE SEQUENCE [LARGE SCALE GENOMIC DNA]</scope>
    <source>
        <strain evidence="8 9">CCRI-19649</strain>
    </source>
</reference>
<gene>
    <name evidence="8" type="ORF">CHL78_019180</name>
</gene>
<dbReference type="OrthoDB" id="1653617at2"/>
<evidence type="ECO:0000256" key="7">
    <source>
        <dbReference type="SAM" id="Phobius"/>
    </source>
</evidence>
<feature type="coiled-coil region" evidence="6">
    <location>
        <begin position="174"/>
        <end position="208"/>
    </location>
</feature>
<keyword evidence="6" id="KW-0175">Coiled coil</keyword>
<feature type="transmembrane region" description="Helical" evidence="7">
    <location>
        <begin position="57"/>
        <end position="76"/>
    </location>
</feature>
<keyword evidence="3 7" id="KW-0812">Transmembrane</keyword>
<evidence type="ECO:0000256" key="1">
    <source>
        <dbReference type="ARBA" id="ARBA00004651"/>
    </source>
</evidence>
<comment type="subcellular location">
    <subcellularLocation>
        <location evidence="1">Cell membrane</location>
        <topology evidence="1">Multi-pass membrane protein</topology>
    </subcellularLocation>
</comment>
<evidence type="ECO:0000313" key="8">
    <source>
        <dbReference type="EMBL" id="RDY25246.1"/>
    </source>
</evidence>
<dbReference type="InterPro" id="IPR010343">
    <property type="entry name" value="ArAE_1"/>
</dbReference>
<protein>
    <submittedName>
        <fullName evidence="8">Aromatic acid exporter family protein</fullName>
    </submittedName>
</protein>
<proteinExistence type="predicted"/>
<evidence type="ECO:0000313" key="9">
    <source>
        <dbReference type="Proteomes" id="UP000215694"/>
    </source>
</evidence>
<keyword evidence="4 7" id="KW-1133">Transmembrane helix</keyword>
<evidence type="ECO:0000256" key="5">
    <source>
        <dbReference type="ARBA" id="ARBA00023136"/>
    </source>
</evidence>
<evidence type="ECO:0000256" key="6">
    <source>
        <dbReference type="SAM" id="Coils"/>
    </source>
</evidence>
<dbReference type="Pfam" id="PF06081">
    <property type="entry name" value="ArAE_1"/>
    <property type="match status" value="1"/>
</dbReference>